<comment type="caution">
    <text evidence="1">The sequence shown here is derived from an EMBL/GenBank/DDBJ whole genome shotgun (WGS) entry which is preliminary data.</text>
</comment>
<dbReference type="EMBL" id="JBHFNS010000070">
    <property type="protein sequence ID" value="MFB2937254.1"/>
    <property type="molecule type" value="Genomic_DNA"/>
</dbReference>
<accession>A0ABV4YEK2</accession>
<dbReference type="Proteomes" id="UP001576776">
    <property type="component" value="Unassembled WGS sequence"/>
</dbReference>
<protein>
    <submittedName>
        <fullName evidence="1">Uncharacterized protein</fullName>
    </submittedName>
</protein>
<organism evidence="1 2">
    <name type="scientific">Floridaenema fluviatile BLCC-F154</name>
    <dbReference type="NCBI Taxonomy" id="3153640"/>
    <lineage>
        <taxon>Bacteria</taxon>
        <taxon>Bacillati</taxon>
        <taxon>Cyanobacteriota</taxon>
        <taxon>Cyanophyceae</taxon>
        <taxon>Oscillatoriophycideae</taxon>
        <taxon>Aerosakkonematales</taxon>
        <taxon>Aerosakkonemataceae</taxon>
        <taxon>Floridanema</taxon>
        <taxon>Floridanema fluviatile</taxon>
    </lineage>
</organism>
<evidence type="ECO:0000313" key="1">
    <source>
        <dbReference type="EMBL" id="MFB2937254.1"/>
    </source>
</evidence>
<dbReference type="RefSeq" id="WP_413258739.1">
    <property type="nucleotide sequence ID" value="NZ_JBHFNS010000070.1"/>
</dbReference>
<proteinExistence type="predicted"/>
<sequence length="66" mass="7864">MFHFKTYLLIEEAIALFVERRSHCLYGCDRTLPFFTNRASALFIWMRSHLLFFIDRRSNMSISGEG</sequence>
<gene>
    <name evidence="1" type="ORF">ACE1B6_18560</name>
</gene>
<evidence type="ECO:0000313" key="2">
    <source>
        <dbReference type="Proteomes" id="UP001576776"/>
    </source>
</evidence>
<keyword evidence="2" id="KW-1185">Reference proteome</keyword>
<name>A0ABV4YEK2_9CYAN</name>
<reference evidence="1 2" key="1">
    <citation type="submission" date="2024-09" db="EMBL/GenBank/DDBJ databases">
        <title>Floridaenema gen nov. (Aerosakkonemataceae, Aerosakkonematales ord. nov., Cyanobacteria) from benthic tropical and subtropical fresh waters, with the description of four new species.</title>
        <authorList>
            <person name="Moretto J.A."/>
            <person name="Berthold D.E."/>
            <person name="Lefler F.W."/>
            <person name="Huang I.-S."/>
            <person name="Laughinghouse H. IV."/>
        </authorList>
    </citation>
    <scope>NUCLEOTIDE SEQUENCE [LARGE SCALE GENOMIC DNA]</scope>
    <source>
        <strain evidence="1 2">BLCC-F154</strain>
    </source>
</reference>